<gene>
    <name evidence="1" type="ORF">BXY64_0185</name>
</gene>
<dbReference type="AlphaFoldDB" id="A0A419X623"/>
<proteinExistence type="predicted"/>
<sequence>MRTCLGVLLYKKHPFKYESIVGLQQNGNAYERSKVFSTYHVLPDKNA</sequence>
<accession>A0A419X623</accession>
<protein>
    <submittedName>
        <fullName evidence="1">Uncharacterized protein</fullName>
    </submittedName>
</protein>
<comment type="caution">
    <text evidence="1">The sequence shown here is derived from an EMBL/GenBank/DDBJ whole genome shotgun (WGS) entry which is preliminary data.</text>
</comment>
<dbReference type="EMBL" id="RAPQ01000008">
    <property type="protein sequence ID" value="RKE03194.1"/>
    <property type="molecule type" value="Genomic_DNA"/>
</dbReference>
<evidence type="ECO:0000313" key="2">
    <source>
        <dbReference type="Proteomes" id="UP000284531"/>
    </source>
</evidence>
<name>A0A419X623_9BACT</name>
<organism evidence="1 2">
    <name type="scientific">Marinifilum flexuosum</name>
    <dbReference type="NCBI Taxonomy" id="1117708"/>
    <lineage>
        <taxon>Bacteria</taxon>
        <taxon>Pseudomonadati</taxon>
        <taxon>Bacteroidota</taxon>
        <taxon>Bacteroidia</taxon>
        <taxon>Marinilabiliales</taxon>
        <taxon>Marinifilaceae</taxon>
    </lineage>
</organism>
<keyword evidence="2" id="KW-1185">Reference proteome</keyword>
<dbReference type="Proteomes" id="UP000284531">
    <property type="component" value="Unassembled WGS sequence"/>
</dbReference>
<evidence type="ECO:0000313" key="1">
    <source>
        <dbReference type="EMBL" id="RKE03194.1"/>
    </source>
</evidence>
<reference evidence="1 2" key="1">
    <citation type="submission" date="2018-09" db="EMBL/GenBank/DDBJ databases">
        <title>Genomic Encyclopedia of Archaeal and Bacterial Type Strains, Phase II (KMG-II): from individual species to whole genera.</title>
        <authorList>
            <person name="Goeker M."/>
        </authorList>
    </citation>
    <scope>NUCLEOTIDE SEQUENCE [LARGE SCALE GENOMIC DNA]</scope>
    <source>
        <strain evidence="1 2">DSM 21950</strain>
    </source>
</reference>